<dbReference type="EMBL" id="JANBVN010000162">
    <property type="protein sequence ID" value="KAJ9137351.1"/>
    <property type="molecule type" value="Genomic_DNA"/>
</dbReference>
<proteinExistence type="predicted"/>
<comment type="caution">
    <text evidence="3">The sequence shown here is derived from an EMBL/GenBank/DDBJ whole genome shotgun (WGS) entry which is preliminary data.</text>
</comment>
<dbReference type="Proteomes" id="UP001174691">
    <property type="component" value="Unassembled WGS sequence"/>
</dbReference>
<evidence type="ECO:0000256" key="2">
    <source>
        <dbReference type="SAM" id="MobiDB-lite"/>
    </source>
</evidence>
<sequence length="232" mass="25761">MADPQPPIAPGAHSPPPPQAESQPQPASQPEIPFHGTPPVLHYSAIGVSILGPIAFLMPNGRKTLSSQLQNMVLASGSFWGFNQLAYDYSGKSIVQRSNERWSKIFSSVDQGLPTDRARQVKAQLEAQKAQRRQDEAARVEAERLRREDEENKKRGLLTRVWMGDEGDDWKQRRIEEDKKALESGKGYGDIIMDQIWEVWNQGTGKEKKDEKAEDAASQGQKAGGGKTGENQ</sequence>
<keyword evidence="1" id="KW-0175">Coiled coil</keyword>
<protein>
    <recommendedName>
        <fullName evidence="5">Rhomboid family membrane protein</fullName>
    </recommendedName>
</protein>
<feature type="region of interest" description="Disordered" evidence="2">
    <location>
        <begin position="1"/>
        <end position="36"/>
    </location>
</feature>
<keyword evidence="4" id="KW-1185">Reference proteome</keyword>
<reference evidence="3" key="1">
    <citation type="submission" date="2022-07" db="EMBL/GenBank/DDBJ databases">
        <title>Fungi with potential for degradation of polypropylene.</title>
        <authorList>
            <person name="Gostincar C."/>
        </authorList>
    </citation>
    <scope>NUCLEOTIDE SEQUENCE</scope>
    <source>
        <strain evidence="3">EXF-13287</strain>
    </source>
</reference>
<feature type="compositionally biased region" description="Pro residues" evidence="2">
    <location>
        <begin position="1"/>
        <end position="19"/>
    </location>
</feature>
<dbReference type="AlphaFoldDB" id="A0AA38RNK9"/>
<evidence type="ECO:0000313" key="4">
    <source>
        <dbReference type="Proteomes" id="UP001174691"/>
    </source>
</evidence>
<evidence type="ECO:0000256" key="1">
    <source>
        <dbReference type="SAM" id="Coils"/>
    </source>
</evidence>
<feature type="compositionally biased region" description="Basic and acidic residues" evidence="2">
    <location>
        <begin position="205"/>
        <end position="215"/>
    </location>
</feature>
<gene>
    <name evidence="3" type="ORF">NKR19_g8268</name>
</gene>
<evidence type="ECO:0008006" key="5">
    <source>
        <dbReference type="Google" id="ProtNLM"/>
    </source>
</evidence>
<feature type="compositionally biased region" description="Low complexity" evidence="2">
    <location>
        <begin position="20"/>
        <end position="31"/>
    </location>
</feature>
<feature type="coiled-coil region" evidence="1">
    <location>
        <begin position="118"/>
        <end position="145"/>
    </location>
</feature>
<feature type="region of interest" description="Disordered" evidence="2">
    <location>
        <begin position="203"/>
        <end position="232"/>
    </location>
</feature>
<organism evidence="3 4">
    <name type="scientific">Coniochaeta hoffmannii</name>
    <dbReference type="NCBI Taxonomy" id="91930"/>
    <lineage>
        <taxon>Eukaryota</taxon>
        <taxon>Fungi</taxon>
        <taxon>Dikarya</taxon>
        <taxon>Ascomycota</taxon>
        <taxon>Pezizomycotina</taxon>
        <taxon>Sordariomycetes</taxon>
        <taxon>Sordariomycetidae</taxon>
        <taxon>Coniochaetales</taxon>
        <taxon>Coniochaetaceae</taxon>
        <taxon>Coniochaeta</taxon>
    </lineage>
</organism>
<name>A0AA38RNK9_9PEZI</name>
<feature type="compositionally biased region" description="Gly residues" evidence="2">
    <location>
        <begin position="222"/>
        <end position="232"/>
    </location>
</feature>
<evidence type="ECO:0000313" key="3">
    <source>
        <dbReference type="EMBL" id="KAJ9137351.1"/>
    </source>
</evidence>
<accession>A0AA38RNK9</accession>